<feature type="domain" description="CobW C-terminal" evidence="1">
    <location>
        <begin position="273"/>
        <end position="389"/>
    </location>
</feature>
<sequence length="418" mass="44558">MSNSDPITAARRTPVDSRPAVTVLAGFQPTATAAVARLLQIADPRLVSVGHDLSRVRDGVVRRVVRTAAEVLEDEAVTLMHGCVSCTLREDVLPTLVRLSRARPGADIALLLPRVVEPEAVAGACAHCEVDGRPVTDAVRFDSYVTVVDAEHLLADLTSADDLRHRDLHAAADDDRAVADVVTRQIEFADTTVLWGGPAVEGYDLARAGVLLSRLAPWATQVVVDASRRVDCTDLAARLRHTGRHNPRVPGMNGRALEGYAIAVHSPEPDCGVVSMLFEARRPFHPGRLHAALSTLAAETLRGRGQLWLATQPDTAIAYESAGGGVGMGSLGHWLAALPAAHWAVASPDRRATADLAWDAAFGDRRTVLAFVGLDFAADSLAALLTDCLATDRELGPGARLPDPFADRFPLTVIDPED</sequence>
<evidence type="ECO:0000313" key="3">
    <source>
        <dbReference type="Proteomes" id="UP000604117"/>
    </source>
</evidence>
<dbReference type="Proteomes" id="UP000604117">
    <property type="component" value="Unassembled WGS sequence"/>
</dbReference>
<dbReference type="Pfam" id="PF02492">
    <property type="entry name" value="cobW"/>
    <property type="match status" value="1"/>
</dbReference>
<accession>A0ABQ4CJE0</accession>
<dbReference type="InterPro" id="IPR011629">
    <property type="entry name" value="CobW-like_C"/>
</dbReference>
<organism evidence="2 3">
    <name type="scientific">Asanoa siamensis</name>
    <dbReference type="NCBI Taxonomy" id="926357"/>
    <lineage>
        <taxon>Bacteria</taxon>
        <taxon>Bacillati</taxon>
        <taxon>Actinomycetota</taxon>
        <taxon>Actinomycetes</taxon>
        <taxon>Micromonosporales</taxon>
        <taxon>Micromonosporaceae</taxon>
        <taxon>Asanoa</taxon>
    </lineage>
</organism>
<dbReference type="SUPFAM" id="SSF90002">
    <property type="entry name" value="Hypothetical protein YjiA, C-terminal domain"/>
    <property type="match status" value="1"/>
</dbReference>
<proteinExistence type="predicted"/>
<dbReference type="InterPro" id="IPR003495">
    <property type="entry name" value="CobW/HypB/UreG_nucleotide-bd"/>
</dbReference>
<protein>
    <submittedName>
        <fullName evidence="2">Cobalamin synthesis protein CobW</fullName>
    </submittedName>
</protein>
<gene>
    <name evidence="2" type="ORF">Asi02nite_09320</name>
</gene>
<dbReference type="Pfam" id="PF07683">
    <property type="entry name" value="CobW_C"/>
    <property type="match status" value="1"/>
</dbReference>
<name>A0ABQ4CJE0_9ACTN</name>
<dbReference type="EMBL" id="BONE01000005">
    <property type="protein sequence ID" value="GIF71414.1"/>
    <property type="molecule type" value="Genomic_DNA"/>
</dbReference>
<dbReference type="PANTHER" id="PTHR43603">
    <property type="entry name" value="COBW DOMAIN-CONTAINING PROTEIN DDB_G0274527"/>
    <property type="match status" value="1"/>
</dbReference>
<dbReference type="Gene3D" id="3.40.50.300">
    <property type="entry name" value="P-loop containing nucleotide triphosphate hydrolases"/>
    <property type="match status" value="1"/>
</dbReference>
<keyword evidence="3" id="KW-1185">Reference proteome</keyword>
<dbReference type="RefSeq" id="WP_203710899.1">
    <property type="nucleotide sequence ID" value="NZ_BONE01000005.1"/>
</dbReference>
<evidence type="ECO:0000313" key="2">
    <source>
        <dbReference type="EMBL" id="GIF71414.1"/>
    </source>
</evidence>
<dbReference type="InterPro" id="IPR051927">
    <property type="entry name" value="Zn_Chap_cDPG_Synth"/>
</dbReference>
<evidence type="ECO:0000259" key="1">
    <source>
        <dbReference type="SMART" id="SM00833"/>
    </source>
</evidence>
<reference evidence="2 3" key="1">
    <citation type="submission" date="2021-01" db="EMBL/GenBank/DDBJ databases">
        <title>Whole genome shotgun sequence of Asanoa siamensis NBRC 107932.</title>
        <authorList>
            <person name="Komaki H."/>
            <person name="Tamura T."/>
        </authorList>
    </citation>
    <scope>NUCLEOTIDE SEQUENCE [LARGE SCALE GENOMIC DNA]</scope>
    <source>
        <strain evidence="2 3">NBRC 107932</strain>
    </source>
</reference>
<dbReference type="SMART" id="SM00833">
    <property type="entry name" value="CobW_C"/>
    <property type="match status" value="1"/>
</dbReference>
<dbReference type="InterPro" id="IPR027417">
    <property type="entry name" value="P-loop_NTPase"/>
</dbReference>
<dbReference type="PANTHER" id="PTHR43603:SF1">
    <property type="entry name" value="ZINC-REGULATED GTPASE METALLOPROTEIN ACTIVATOR 1"/>
    <property type="match status" value="1"/>
</dbReference>
<comment type="caution">
    <text evidence="2">The sequence shown here is derived from an EMBL/GenBank/DDBJ whole genome shotgun (WGS) entry which is preliminary data.</text>
</comment>